<dbReference type="NCBIfam" id="TIGR03534">
    <property type="entry name" value="RF_mod_PrmC"/>
    <property type="match status" value="1"/>
</dbReference>
<dbReference type="EMBL" id="FOHV01000031">
    <property type="protein sequence ID" value="SET49036.1"/>
    <property type="molecule type" value="Genomic_DNA"/>
</dbReference>
<keyword evidence="1 5" id="KW-0489">Methyltransferase</keyword>
<dbReference type="FunFam" id="3.40.50.150:FF:000053">
    <property type="entry name" value="Release factor glutamine methyltransferase"/>
    <property type="match status" value="1"/>
</dbReference>
<evidence type="ECO:0000256" key="2">
    <source>
        <dbReference type="ARBA" id="ARBA00022679"/>
    </source>
</evidence>
<feature type="domain" description="Release factor glutamine methyltransferase N-terminal" evidence="7">
    <location>
        <begin position="22"/>
        <end position="83"/>
    </location>
</feature>
<feature type="binding site" evidence="5">
    <location>
        <begin position="127"/>
        <end position="131"/>
    </location>
    <ligand>
        <name>S-adenosyl-L-methionine</name>
        <dbReference type="ChEBI" id="CHEBI:59789"/>
    </ligand>
</feature>
<name>A0A1I0EV69_9GAMM</name>
<dbReference type="GO" id="GO:0102559">
    <property type="term" value="F:peptide chain release factor N(5)-glutamine methyltransferase activity"/>
    <property type="evidence" value="ECO:0007669"/>
    <property type="project" value="UniProtKB-EC"/>
</dbReference>
<dbReference type="PANTHER" id="PTHR18895">
    <property type="entry name" value="HEMK METHYLTRANSFERASE"/>
    <property type="match status" value="1"/>
</dbReference>
<gene>
    <name evidence="5" type="primary">prmC</name>
    <name evidence="8" type="ORF">SAMN02583745_02527</name>
</gene>
<dbReference type="InterPro" id="IPR040758">
    <property type="entry name" value="PrmC_N"/>
</dbReference>
<keyword evidence="2 5" id="KW-0808">Transferase</keyword>
<dbReference type="HAMAP" id="MF_02126">
    <property type="entry name" value="RF_methyltr_PrmC"/>
    <property type="match status" value="1"/>
</dbReference>
<dbReference type="STRING" id="1123402.SAMN02583745_02527"/>
<dbReference type="InterPro" id="IPR019874">
    <property type="entry name" value="RF_methyltr_PrmC"/>
</dbReference>
<comment type="similarity">
    <text evidence="5">Belongs to the protein N5-glutamine methyltransferase family. PrmC subfamily.</text>
</comment>
<dbReference type="Pfam" id="PF17827">
    <property type="entry name" value="PrmC_N"/>
    <property type="match status" value="1"/>
</dbReference>
<feature type="binding site" evidence="5">
    <location>
        <position position="150"/>
    </location>
    <ligand>
        <name>S-adenosyl-L-methionine</name>
        <dbReference type="ChEBI" id="CHEBI:59789"/>
    </ligand>
</feature>
<proteinExistence type="inferred from homology"/>
<dbReference type="GO" id="GO:0032259">
    <property type="term" value="P:methylation"/>
    <property type="evidence" value="ECO:0007669"/>
    <property type="project" value="UniProtKB-KW"/>
</dbReference>
<evidence type="ECO:0000259" key="7">
    <source>
        <dbReference type="Pfam" id="PF17827"/>
    </source>
</evidence>
<dbReference type="PROSITE" id="PS00092">
    <property type="entry name" value="N6_MTASE"/>
    <property type="match status" value="1"/>
</dbReference>
<dbReference type="NCBIfam" id="TIGR00536">
    <property type="entry name" value="hemK_fam"/>
    <property type="match status" value="1"/>
</dbReference>
<dbReference type="PANTHER" id="PTHR18895:SF74">
    <property type="entry name" value="MTRF1L RELEASE FACTOR GLUTAMINE METHYLTRANSFERASE"/>
    <property type="match status" value="1"/>
</dbReference>
<dbReference type="SUPFAM" id="SSF53335">
    <property type="entry name" value="S-adenosyl-L-methionine-dependent methyltransferases"/>
    <property type="match status" value="1"/>
</dbReference>
<dbReference type="Proteomes" id="UP000242642">
    <property type="component" value="Unassembled WGS sequence"/>
</dbReference>
<dbReference type="OrthoDB" id="9800643at2"/>
<dbReference type="InterPro" id="IPR025714">
    <property type="entry name" value="Methyltranfer_dom"/>
</dbReference>
<feature type="domain" description="Methyltransferase" evidence="6">
    <location>
        <begin position="120"/>
        <end position="277"/>
    </location>
</feature>
<sequence>MTTIRDWIDTAISELSIAKSEGRLDEHCYPRREAEILLSNVLGKNSAYLRAFDEVLVREEQLEIVNQFLSRRVLGEPIAYIIGEKEFWSIPFKVSSATLIPRPDTEILVETALNKLEDGKFNILDLGTGTGAIAIALAVEKKQWNITGVDVNPDAVALANENKNRLKDLIHHPERVSFITSNWFSAFDPLAQNSAELDNKNYVINNLKFDMIVSNPPYIDENDVHLQQGDVRHEPSLALIARDNGFADINHIIEQSTFFLHQGGWLIIEHGWQQATEVQNIMNQYGFTKIESVRDLNGQMRVTLGSYCL</sequence>
<dbReference type="AlphaFoldDB" id="A0A1I0EV69"/>
<dbReference type="InterPro" id="IPR050320">
    <property type="entry name" value="N5-glutamine_MTase"/>
</dbReference>
<evidence type="ECO:0000256" key="1">
    <source>
        <dbReference type="ARBA" id="ARBA00022603"/>
    </source>
</evidence>
<dbReference type="RefSeq" id="WP_093321760.1">
    <property type="nucleotide sequence ID" value="NZ_FOHV01000031.1"/>
</dbReference>
<dbReference type="InterPro" id="IPR029063">
    <property type="entry name" value="SAM-dependent_MTases_sf"/>
</dbReference>
<evidence type="ECO:0000256" key="5">
    <source>
        <dbReference type="HAMAP-Rule" id="MF_02126"/>
    </source>
</evidence>
<keyword evidence="3 5" id="KW-0949">S-adenosyl-L-methionine</keyword>
<feature type="binding site" evidence="5">
    <location>
        <begin position="215"/>
        <end position="218"/>
    </location>
    <ligand>
        <name>substrate</name>
    </ligand>
</feature>
<dbReference type="Pfam" id="PF13847">
    <property type="entry name" value="Methyltransf_31"/>
    <property type="match status" value="1"/>
</dbReference>
<accession>A0A1I0EV69</accession>
<dbReference type="Gene3D" id="3.40.50.150">
    <property type="entry name" value="Vaccinia Virus protein VP39"/>
    <property type="match status" value="1"/>
</dbReference>
<dbReference type="EC" id="2.1.1.297" evidence="5"/>
<evidence type="ECO:0000313" key="9">
    <source>
        <dbReference type="Proteomes" id="UP000242642"/>
    </source>
</evidence>
<dbReference type="CDD" id="cd02440">
    <property type="entry name" value="AdoMet_MTases"/>
    <property type="match status" value="1"/>
</dbReference>
<comment type="function">
    <text evidence="5">Methylates the class 1 translation termination release factors RF1/PrfA and RF2/PrfB on the glutamine residue of the universally conserved GGQ motif.</text>
</comment>
<protein>
    <recommendedName>
        <fullName evidence="5">Release factor glutamine methyltransferase</fullName>
        <shortName evidence="5">RF MTase</shortName>
        <ecNumber evidence="5">2.1.1.297</ecNumber>
    </recommendedName>
    <alternativeName>
        <fullName evidence="5">N5-glutamine methyltransferase PrmC</fullName>
    </alternativeName>
    <alternativeName>
        <fullName evidence="5">Protein-(glutamine-N5) MTase PrmC</fullName>
    </alternativeName>
    <alternativeName>
        <fullName evidence="5">Protein-glutamine N-methyltransferase PrmC</fullName>
    </alternativeName>
</protein>
<comment type="catalytic activity">
    <reaction evidence="4 5">
        <text>L-glutaminyl-[peptide chain release factor] + S-adenosyl-L-methionine = N(5)-methyl-L-glutaminyl-[peptide chain release factor] + S-adenosyl-L-homocysteine + H(+)</text>
        <dbReference type="Rhea" id="RHEA:42896"/>
        <dbReference type="Rhea" id="RHEA-COMP:10271"/>
        <dbReference type="Rhea" id="RHEA-COMP:10272"/>
        <dbReference type="ChEBI" id="CHEBI:15378"/>
        <dbReference type="ChEBI" id="CHEBI:30011"/>
        <dbReference type="ChEBI" id="CHEBI:57856"/>
        <dbReference type="ChEBI" id="CHEBI:59789"/>
        <dbReference type="ChEBI" id="CHEBI:61891"/>
        <dbReference type="EC" id="2.1.1.297"/>
    </reaction>
</comment>
<dbReference type="Gene3D" id="1.10.8.10">
    <property type="entry name" value="DNA helicase RuvA subunit, C-terminal domain"/>
    <property type="match status" value="1"/>
</dbReference>
<evidence type="ECO:0000313" key="8">
    <source>
        <dbReference type="EMBL" id="SET49036.1"/>
    </source>
</evidence>
<reference evidence="9" key="1">
    <citation type="submission" date="2016-10" db="EMBL/GenBank/DDBJ databases">
        <authorList>
            <person name="Varghese N."/>
            <person name="Submissions S."/>
        </authorList>
    </citation>
    <scope>NUCLEOTIDE SEQUENCE [LARGE SCALE GENOMIC DNA]</scope>
    <source>
        <strain evidence="9">DSM 18579</strain>
    </source>
</reference>
<keyword evidence="9" id="KW-1185">Reference proteome</keyword>
<evidence type="ECO:0000256" key="3">
    <source>
        <dbReference type="ARBA" id="ARBA00022691"/>
    </source>
</evidence>
<organism evidence="8 9">
    <name type="scientific">Thorsellia anophelis DSM 18579</name>
    <dbReference type="NCBI Taxonomy" id="1123402"/>
    <lineage>
        <taxon>Bacteria</taxon>
        <taxon>Pseudomonadati</taxon>
        <taxon>Pseudomonadota</taxon>
        <taxon>Gammaproteobacteria</taxon>
        <taxon>Enterobacterales</taxon>
        <taxon>Thorselliaceae</taxon>
        <taxon>Thorsellia</taxon>
    </lineage>
</organism>
<evidence type="ECO:0000256" key="4">
    <source>
        <dbReference type="ARBA" id="ARBA00048391"/>
    </source>
</evidence>
<dbReference type="GO" id="GO:0003676">
    <property type="term" value="F:nucleic acid binding"/>
    <property type="evidence" value="ECO:0007669"/>
    <property type="project" value="InterPro"/>
</dbReference>
<feature type="binding site" evidence="5">
    <location>
        <position position="215"/>
    </location>
    <ligand>
        <name>S-adenosyl-L-methionine</name>
        <dbReference type="ChEBI" id="CHEBI:59789"/>
    </ligand>
</feature>
<dbReference type="InterPro" id="IPR004556">
    <property type="entry name" value="HemK-like"/>
</dbReference>
<evidence type="ECO:0000259" key="6">
    <source>
        <dbReference type="Pfam" id="PF13847"/>
    </source>
</evidence>
<feature type="binding site" evidence="5">
    <location>
        <position position="183"/>
    </location>
    <ligand>
        <name>S-adenosyl-L-methionine</name>
        <dbReference type="ChEBI" id="CHEBI:59789"/>
    </ligand>
</feature>
<dbReference type="InterPro" id="IPR002052">
    <property type="entry name" value="DNA_methylase_N6_adenine_CS"/>
</dbReference>